<keyword evidence="1" id="KW-1133">Transmembrane helix</keyword>
<feature type="transmembrane region" description="Helical" evidence="1">
    <location>
        <begin position="173"/>
        <end position="192"/>
    </location>
</feature>
<keyword evidence="3" id="KW-1185">Reference proteome</keyword>
<reference evidence="2 3" key="1">
    <citation type="submission" date="2014-06" db="EMBL/GenBank/DDBJ databases">
        <title>Draft genome sequence of Paenibacillus sp. MSt1.</title>
        <authorList>
            <person name="Aw Y.K."/>
            <person name="Ong K.S."/>
            <person name="Gan H.M."/>
            <person name="Lee S.M."/>
        </authorList>
    </citation>
    <scope>NUCLEOTIDE SEQUENCE [LARGE SCALE GENOMIC DNA]</scope>
    <source>
        <strain evidence="2 3">MSt1</strain>
    </source>
</reference>
<evidence type="ECO:0000256" key="1">
    <source>
        <dbReference type="SAM" id="Phobius"/>
    </source>
</evidence>
<dbReference type="PANTHER" id="PTHR36832:SF2">
    <property type="entry name" value="INTEGRAL MEMBRANE PROTEIN"/>
    <property type="match status" value="1"/>
</dbReference>
<proteinExistence type="predicted"/>
<comment type="caution">
    <text evidence="2">The sequence shown here is derived from an EMBL/GenBank/DDBJ whole genome shotgun (WGS) entry which is preliminary data.</text>
</comment>
<dbReference type="EMBL" id="JNVM01000007">
    <property type="protein sequence ID" value="KEQ26213.1"/>
    <property type="molecule type" value="Genomic_DNA"/>
</dbReference>
<dbReference type="Proteomes" id="UP000028123">
    <property type="component" value="Unassembled WGS sequence"/>
</dbReference>
<feature type="transmembrane region" description="Helical" evidence="1">
    <location>
        <begin position="228"/>
        <end position="249"/>
    </location>
</feature>
<dbReference type="AlphaFoldDB" id="A0A081P690"/>
<keyword evidence="1" id="KW-0812">Transmembrane</keyword>
<evidence type="ECO:0000313" key="3">
    <source>
        <dbReference type="Proteomes" id="UP000028123"/>
    </source>
</evidence>
<protein>
    <recommendedName>
        <fullName evidence="4">ABC transporter permease</fullName>
    </recommendedName>
</protein>
<dbReference type="InterPro" id="IPR010390">
    <property type="entry name" value="ABC-2_transporter-like"/>
</dbReference>
<feature type="transmembrane region" description="Helical" evidence="1">
    <location>
        <begin position="110"/>
        <end position="128"/>
    </location>
</feature>
<dbReference type="PANTHER" id="PTHR36832">
    <property type="entry name" value="SLR1174 PROTEIN-RELATED"/>
    <property type="match status" value="1"/>
</dbReference>
<feature type="transmembrane region" description="Helical" evidence="1">
    <location>
        <begin position="21"/>
        <end position="42"/>
    </location>
</feature>
<dbReference type="RefSeq" id="WP_036680052.1">
    <property type="nucleotide sequence ID" value="NZ_JNVM01000007.1"/>
</dbReference>
<keyword evidence="1" id="KW-0472">Membrane</keyword>
<evidence type="ECO:0008006" key="4">
    <source>
        <dbReference type="Google" id="ProtNLM"/>
    </source>
</evidence>
<gene>
    <name evidence="2" type="ORF">ET33_34655</name>
</gene>
<dbReference type="eggNOG" id="COG4587">
    <property type="taxonomic scope" value="Bacteria"/>
</dbReference>
<name>A0A081P690_9BACL</name>
<dbReference type="Pfam" id="PF06182">
    <property type="entry name" value="ABC2_membrane_6"/>
    <property type="match status" value="1"/>
</dbReference>
<sequence length="258" mass="29309">MLFPVLMKKAFARNLQYRLSHAVNTVASVVFGLIYVSIWQGIGQQDGMHGYSLQTVIHYVALNQATLWVTLFVTNGLGIERSVRTGQIATDLMRPVHLFYQLMCREWGQIGYQLLYKTIPIYLIYIWMLSLPVPRSTGTWLAFATALAMAAYMNICVNYLIGVTALWTTESTWLFWVHNSISSVLSGFLIPIEWLPHWLQRIAYLTPYPYMQYIPSKIYLGLASPSEMYGGLLWCVLFTALCLAATAMVRNKVEVQGG</sequence>
<feature type="transmembrane region" description="Helical" evidence="1">
    <location>
        <begin position="140"/>
        <end position="161"/>
    </location>
</feature>
<dbReference type="OrthoDB" id="2959485at2"/>
<evidence type="ECO:0000313" key="2">
    <source>
        <dbReference type="EMBL" id="KEQ26213.1"/>
    </source>
</evidence>
<accession>A0A081P690</accession>
<feature type="transmembrane region" description="Helical" evidence="1">
    <location>
        <begin position="57"/>
        <end position="77"/>
    </location>
</feature>
<organism evidence="2 3">
    <name type="scientific">Paenibacillus tyrfis</name>
    <dbReference type="NCBI Taxonomy" id="1501230"/>
    <lineage>
        <taxon>Bacteria</taxon>
        <taxon>Bacillati</taxon>
        <taxon>Bacillota</taxon>
        <taxon>Bacilli</taxon>
        <taxon>Bacillales</taxon>
        <taxon>Paenibacillaceae</taxon>
        <taxon>Paenibacillus</taxon>
    </lineage>
</organism>